<keyword evidence="2" id="KW-1185">Reference proteome</keyword>
<protein>
    <submittedName>
        <fullName evidence="1">Jg5584 protein</fullName>
    </submittedName>
</protein>
<gene>
    <name evidence="1" type="primary">jg5584</name>
    <name evidence="1" type="ORF">PAEG_LOCUS4071</name>
</gene>
<organism evidence="1 2">
    <name type="scientific">Pararge aegeria aegeria</name>
    <dbReference type="NCBI Taxonomy" id="348720"/>
    <lineage>
        <taxon>Eukaryota</taxon>
        <taxon>Metazoa</taxon>
        <taxon>Ecdysozoa</taxon>
        <taxon>Arthropoda</taxon>
        <taxon>Hexapoda</taxon>
        <taxon>Insecta</taxon>
        <taxon>Pterygota</taxon>
        <taxon>Neoptera</taxon>
        <taxon>Endopterygota</taxon>
        <taxon>Lepidoptera</taxon>
        <taxon>Glossata</taxon>
        <taxon>Ditrysia</taxon>
        <taxon>Papilionoidea</taxon>
        <taxon>Nymphalidae</taxon>
        <taxon>Satyrinae</taxon>
        <taxon>Satyrini</taxon>
        <taxon>Parargina</taxon>
        <taxon>Pararge</taxon>
    </lineage>
</organism>
<comment type="caution">
    <text evidence="1">The sequence shown here is derived from an EMBL/GenBank/DDBJ whole genome shotgun (WGS) entry which is preliminary data.</text>
</comment>
<proteinExistence type="predicted"/>
<dbReference type="AlphaFoldDB" id="A0A8S4QMU3"/>
<reference evidence="1" key="1">
    <citation type="submission" date="2022-03" db="EMBL/GenBank/DDBJ databases">
        <authorList>
            <person name="Lindestad O."/>
        </authorList>
    </citation>
    <scope>NUCLEOTIDE SEQUENCE</scope>
</reference>
<evidence type="ECO:0000313" key="1">
    <source>
        <dbReference type="EMBL" id="CAH2215993.1"/>
    </source>
</evidence>
<accession>A0A8S4QMU3</accession>
<sequence>MFHICQTSRDGSHVFFRNKHLRNNAILWAIVTSRPRPHKARNSTFFDVTTCYNSMEPAVRTKKHDVCGVTSI</sequence>
<name>A0A8S4QMU3_9NEOP</name>
<dbReference type="Proteomes" id="UP000838756">
    <property type="component" value="Unassembled WGS sequence"/>
</dbReference>
<dbReference type="EMBL" id="CAKXAJ010013622">
    <property type="protein sequence ID" value="CAH2215993.1"/>
    <property type="molecule type" value="Genomic_DNA"/>
</dbReference>
<evidence type="ECO:0000313" key="2">
    <source>
        <dbReference type="Proteomes" id="UP000838756"/>
    </source>
</evidence>